<keyword evidence="3" id="KW-0472">Membrane</keyword>
<evidence type="ECO:0000256" key="3">
    <source>
        <dbReference type="SAM" id="Phobius"/>
    </source>
</evidence>
<feature type="compositionally biased region" description="Polar residues" evidence="2">
    <location>
        <begin position="243"/>
        <end position="252"/>
    </location>
</feature>
<evidence type="ECO:0000256" key="1">
    <source>
        <dbReference type="ARBA" id="ARBA00023319"/>
    </source>
</evidence>
<feature type="transmembrane region" description="Helical" evidence="3">
    <location>
        <begin position="142"/>
        <end position="165"/>
    </location>
</feature>
<dbReference type="InterPro" id="IPR013783">
    <property type="entry name" value="Ig-like_fold"/>
</dbReference>
<evidence type="ECO:0000256" key="2">
    <source>
        <dbReference type="SAM" id="MobiDB-lite"/>
    </source>
</evidence>
<evidence type="ECO:0000259" key="4">
    <source>
        <dbReference type="PROSITE" id="PS50835"/>
    </source>
</evidence>
<dbReference type="Gene3D" id="2.60.40.10">
    <property type="entry name" value="Immunoglobulins"/>
    <property type="match status" value="1"/>
</dbReference>
<dbReference type="InterPro" id="IPR036179">
    <property type="entry name" value="Ig-like_dom_sf"/>
</dbReference>
<dbReference type="Pfam" id="PF00047">
    <property type="entry name" value="ig"/>
    <property type="match status" value="1"/>
</dbReference>
<protein>
    <submittedName>
        <fullName evidence="5">NTRK3</fullName>
    </submittedName>
</protein>
<keyword evidence="3" id="KW-1133">Transmembrane helix</keyword>
<name>A0A212CS78_CEREH</name>
<dbReference type="AlphaFoldDB" id="A0A212CS78"/>
<organism evidence="5 6">
    <name type="scientific">Cervus elaphus hippelaphus</name>
    <name type="common">European red deer</name>
    <dbReference type="NCBI Taxonomy" id="46360"/>
    <lineage>
        <taxon>Eukaryota</taxon>
        <taxon>Metazoa</taxon>
        <taxon>Chordata</taxon>
        <taxon>Craniata</taxon>
        <taxon>Vertebrata</taxon>
        <taxon>Euteleostomi</taxon>
        <taxon>Mammalia</taxon>
        <taxon>Eutheria</taxon>
        <taxon>Laurasiatheria</taxon>
        <taxon>Artiodactyla</taxon>
        <taxon>Ruminantia</taxon>
        <taxon>Pecora</taxon>
        <taxon>Cervidae</taxon>
        <taxon>Cervinae</taxon>
        <taxon>Cervus</taxon>
    </lineage>
</organism>
<sequence>MGEELRVLLKFSGDSGLEERNKSCDLPEISVSHANLTVREGDNAVITCNGSGSPLPDVDWIVTGLQSINTHQELVDTRMCSQPAGAGDAEGAAACGRLGGNIPPEKFEPGVSLDKLVIPDGVYEVSPTPPITVTHKPEEDTFGVSIAVGLAAFACVLLVVLFIMINKYGRRSKFGMKGPVAVISGEEDSASPLHHINHGITTPSSLDAGPDTVVIGMTRIPVIENPQYFRQGHNCHKPDTYPPSLSKNSMNSLGKGMP</sequence>
<reference evidence="5 6" key="1">
    <citation type="journal article" date="2018" name="Mol. Genet. Genomics">
        <title>The red deer Cervus elaphus genome CerEla1.0: sequencing, annotating, genes, and chromosomes.</title>
        <authorList>
            <person name="Bana N.A."/>
            <person name="Nyiri A."/>
            <person name="Nagy J."/>
            <person name="Frank K."/>
            <person name="Nagy T."/>
            <person name="Steger V."/>
            <person name="Schiller M."/>
            <person name="Lakatos P."/>
            <person name="Sugar L."/>
            <person name="Horn P."/>
            <person name="Barta E."/>
            <person name="Orosz L."/>
        </authorList>
    </citation>
    <scope>NUCLEOTIDE SEQUENCE [LARGE SCALE GENOMIC DNA]</scope>
    <source>
        <strain evidence="5">Hungarian</strain>
    </source>
</reference>
<keyword evidence="6" id="KW-1185">Reference proteome</keyword>
<evidence type="ECO:0000313" key="6">
    <source>
        <dbReference type="Proteomes" id="UP000242450"/>
    </source>
</evidence>
<keyword evidence="1" id="KW-0393">Immunoglobulin domain</keyword>
<dbReference type="PROSITE" id="PS50835">
    <property type="entry name" value="IG_LIKE"/>
    <property type="match status" value="1"/>
</dbReference>
<dbReference type="OrthoDB" id="9670793at2759"/>
<evidence type="ECO:0000313" key="5">
    <source>
        <dbReference type="EMBL" id="OWK08851.1"/>
    </source>
</evidence>
<dbReference type="EMBL" id="MKHE01000013">
    <property type="protein sequence ID" value="OWK08851.1"/>
    <property type="molecule type" value="Genomic_DNA"/>
</dbReference>
<dbReference type="InterPro" id="IPR007110">
    <property type="entry name" value="Ig-like_dom"/>
</dbReference>
<proteinExistence type="predicted"/>
<dbReference type="SUPFAM" id="SSF48726">
    <property type="entry name" value="Immunoglobulin"/>
    <property type="match status" value="1"/>
</dbReference>
<accession>A0A212CS78</accession>
<dbReference type="Proteomes" id="UP000242450">
    <property type="component" value="Chromosome 13"/>
</dbReference>
<comment type="caution">
    <text evidence="5">The sequence shown here is derived from an EMBL/GenBank/DDBJ whole genome shotgun (WGS) entry which is preliminary data.</text>
</comment>
<gene>
    <name evidence="5" type="ORF">Celaphus_00015181</name>
</gene>
<feature type="region of interest" description="Disordered" evidence="2">
    <location>
        <begin position="233"/>
        <end position="258"/>
    </location>
</feature>
<dbReference type="InterPro" id="IPR013151">
    <property type="entry name" value="Immunoglobulin_dom"/>
</dbReference>
<keyword evidence="3" id="KW-0812">Transmembrane</keyword>
<feature type="domain" description="Ig-like" evidence="4">
    <location>
        <begin position="27"/>
        <end position="64"/>
    </location>
</feature>